<evidence type="ECO:0000313" key="1">
    <source>
        <dbReference type="EMBL" id="MFC5506182.1"/>
    </source>
</evidence>
<sequence>MHIEAETLAHLEEDEFLAGEERFSRFLEGELDEDLVIVDDIFEKSVVDILADYPCDFDSLSSPTASIRAPGYIFADHDAGVVLLAPTGDIAGVYLGPDLAISDEHRDRGLGAELVLERVLREGGSPVWELSRPCYTRAGRRAHASAWRLLRDPPFIDQKIRSLKVAYTGAGFVEAPAAA</sequence>
<gene>
    <name evidence="1" type="ORF">ACFPN9_13040</name>
</gene>
<name>A0ABW0P473_9HYPH</name>
<evidence type="ECO:0008006" key="3">
    <source>
        <dbReference type="Google" id="ProtNLM"/>
    </source>
</evidence>
<evidence type="ECO:0000313" key="2">
    <source>
        <dbReference type="Proteomes" id="UP001596060"/>
    </source>
</evidence>
<dbReference type="Proteomes" id="UP001596060">
    <property type="component" value="Unassembled WGS sequence"/>
</dbReference>
<comment type="caution">
    <text evidence="1">The sequence shown here is derived from an EMBL/GenBank/DDBJ whole genome shotgun (WGS) entry which is preliminary data.</text>
</comment>
<keyword evidence="2" id="KW-1185">Reference proteome</keyword>
<reference evidence="2" key="1">
    <citation type="journal article" date="2019" name="Int. J. Syst. Evol. Microbiol.">
        <title>The Global Catalogue of Microorganisms (GCM) 10K type strain sequencing project: providing services to taxonomists for standard genome sequencing and annotation.</title>
        <authorList>
            <consortium name="The Broad Institute Genomics Platform"/>
            <consortium name="The Broad Institute Genome Sequencing Center for Infectious Disease"/>
            <person name="Wu L."/>
            <person name="Ma J."/>
        </authorList>
    </citation>
    <scope>NUCLEOTIDE SEQUENCE [LARGE SCALE GENOMIC DNA]</scope>
    <source>
        <strain evidence="2">CCUG 43117</strain>
    </source>
</reference>
<accession>A0ABW0P473</accession>
<dbReference type="RefSeq" id="WP_377817155.1">
    <property type="nucleotide sequence ID" value="NZ_JBHSLU010000037.1"/>
</dbReference>
<dbReference type="EMBL" id="JBHSLU010000037">
    <property type="protein sequence ID" value="MFC5506182.1"/>
    <property type="molecule type" value="Genomic_DNA"/>
</dbReference>
<protein>
    <recommendedName>
        <fullName evidence="3">N-acetyltransferase domain-containing protein</fullName>
    </recommendedName>
</protein>
<organism evidence="1 2">
    <name type="scientific">Bosea massiliensis</name>
    <dbReference type="NCBI Taxonomy" id="151419"/>
    <lineage>
        <taxon>Bacteria</taxon>
        <taxon>Pseudomonadati</taxon>
        <taxon>Pseudomonadota</taxon>
        <taxon>Alphaproteobacteria</taxon>
        <taxon>Hyphomicrobiales</taxon>
        <taxon>Boseaceae</taxon>
        <taxon>Bosea</taxon>
    </lineage>
</organism>
<proteinExistence type="predicted"/>